<dbReference type="AlphaFoldDB" id="A0A0R2HE39"/>
<evidence type="ECO:0000256" key="2">
    <source>
        <dbReference type="ARBA" id="ARBA00013729"/>
    </source>
</evidence>
<feature type="domain" description="Transcription elongation factor GreA/GreB C-terminal" evidence="10">
    <location>
        <begin position="85"/>
        <end position="160"/>
    </location>
</feature>
<dbReference type="InterPro" id="IPR023459">
    <property type="entry name" value="Tscrpt_elong_fac_GreA/B_fam"/>
</dbReference>
<dbReference type="Proteomes" id="UP000051841">
    <property type="component" value="Unassembled WGS sequence"/>
</dbReference>
<feature type="domain" description="Transcription elongation factor GreA/GreB N-terminal" evidence="11">
    <location>
        <begin position="8"/>
        <end position="78"/>
    </location>
</feature>
<organism evidence="12 13">
    <name type="scientific">Kandleria vitulina DSM 20405</name>
    <dbReference type="NCBI Taxonomy" id="1410657"/>
    <lineage>
        <taxon>Bacteria</taxon>
        <taxon>Bacillati</taxon>
        <taxon>Bacillota</taxon>
        <taxon>Erysipelotrichia</taxon>
        <taxon>Erysipelotrichales</taxon>
        <taxon>Coprobacillaceae</taxon>
        <taxon>Kandleria</taxon>
    </lineage>
</organism>
<comment type="caution">
    <text evidence="12">The sequence shown here is derived from an EMBL/GenBank/DDBJ whole genome shotgun (WGS) entry which is preliminary data.</text>
</comment>
<dbReference type="PANTHER" id="PTHR30437:SF4">
    <property type="entry name" value="TRANSCRIPTION ELONGATION FACTOR GREA"/>
    <property type="match status" value="1"/>
</dbReference>
<comment type="similarity">
    <text evidence="1 8 9">Belongs to the GreA/GreB family.</text>
</comment>
<name>A0A0R2HE39_9FIRM</name>
<dbReference type="FunFam" id="1.10.287.180:FF:000001">
    <property type="entry name" value="Transcription elongation factor GreA"/>
    <property type="match status" value="1"/>
</dbReference>
<dbReference type="InterPro" id="IPR018151">
    <property type="entry name" value="TF_GreA/GreB_CS"/>
</dbReference>
<evidence type="ECO:0000256" key="3">
    <source>
        <dbReference type="ARBA" id="ARBA00023015"/>
    </source>
</evidence>
<dbReference type="PROSITE" id="PS00830">
    <property type="entry name" value="GREAB_2"/>
    <property type="match status" value="1"/>
</dbReference>
<dbReference type="PIRSF" id="PIRSF006092">
    <property type="entry name" value="GreA_GreB"/>
    <property type="match status" value="1"/>
</dbReference>
<evidence type="ECO:0000256" key="8">
    <source>
        <dbReference type="HAMAP-Rule" id="MF_00105"/>
    </source>
</evidence>
<evidence type="ECO:0000256" key="4">
    <source>
        <dbReference type="ARBA" id="ARBA00023125"/>
    </source>
</evidence>
<dbReference type="InterPro" id="IPR028624">
    <property type="entry name" value="Tscrpt_elong_fac_GreA/B"/>
</dbReference>
<accession>A0A0R2HE39</accession>
<protein>
    <recommendedName>
        <fullName evidence="2 8">Transcription elongation factor GreA</fullName>
    </recommendedName>
    <alternativeName>
        <fullName evidence="7 8">Transcript cleavage factor GreA</fullName>
    </alternativeName>
</protein>
<evidence type="ECO:0000259" key="11">
    <source>
        <dbReference type="Pfam" id="PF03449"/>
    </source>
</evidence>
<dbReference type="EMBL" id="JQBL01000005">
    <property type="protein sequence ID" value="KRN50840.1"/>
    <property type="molecule type" value="Genomic_DNA"/>
</dbReference>
<dbReference type="InterPro" id="IPR006359">
    <property type="entry name" value="Tscrpt_elong_fac_GreA"/>
</dbReference>
<dbReference type="Gene3D" id="1.10.287.180">
    <property type="entry name" value="Transcription elongation factor, GreA/GreB, N-terminal domain"/>
    <property type="match status" value="1"/>
</dbReference>
<evidence type="ECO:0000256" key="9">
    <source>
        <dbReference type="RuleBase" id="RU000556"/>
    </source>
</evidence>
<dbReference type="InterPro" id="IPR022691">
    <property type="entry name" value="Tscrpt_elong_fac_GreA/B_N"/>
</dbReference>
<dbReference type="PATRIC" id="fig|1410657.5.peg.1709"/>
<dbReference type="GO" id="GO:0006354">
    <property type="term" value="P:DNA-templated transcription elongation"/>
    <property type="evidence" value="ECO:0007669"/>
    <property type="project" value="TreeGrafter"/>
</dbReference>
<dbReference type="NCBIfam" id="TIGR01462">
    <property type="entry name" value="greA"/>
    <property type="match status" value="1"/>
</dbReference>
<keyword evidence="4 8" id="KW-0238">DNA-binding</keyword>
<dbReference type="InterPro" id="IPR036805">
    <property type="entry name" value="Tscrpt_elong_fac_GreA/B_N_sf"/>
</dbReference>
<dbReference type="Pfam" id="PF03449">
    <property type="entry name" value="GreA_GreB_N"/>
    <property type="match status" value="1"/>
</dbReference>
<evidence type="ECO:0000256" key="5">
    <source>
        <dbReference type="ARBA" id="ARBA00023163"/>
    </source>
</evidence>
<proteinExistence type="inferred from homology"/>
<evidence type="ECO:0000313" key="13">
    <source>
        <dbReference type="Proteomes" id="UP000051841"/>
    </source>
</evidence>
<keyword evidence="5 8" id="KW-0804">Transcription</keyword>
<gene>
    <name evidence="8" type="primary">greA</name>
    <name evidence="12" type="ORF">IV49_GL001657</name>
</gene>
<dbReference type="InterPro" id="IPR001437">
    <property type="entry name" value="Tscrpt_elong_fac_GreA/B_C"/>
</dbReference>
<dbReference type="Pfam" id="PF01272">
    <property type="entry name" value="GreA_GreB"/>
    <property type="match status" value="1"/>
</dbReference>
<evidence type="ECO:0000256" key="1">
    <source>
        <dbReference type="ARBA" id="ARBA00008213"/>
    </source>
</evidence>
<sequence>MKNMDNKVILTQEGYKKLQEEREHLVNVDRVKNREDLVLARSQGDLSENADYDAARDEQARIEGRIKEIDDMLMHAEVIDEADMSSDVVRLGNIVTILDLSEENAEEESYKIVGTTETDPLNGKISNESPLAKAILDHAIGDVVTVAVASPYDVKITNIEIEG</sequence>
<evidence type="ECO:0000259" key="10">
    <source>
        <dbReference type="Pfam" id="PF01272"/>
    </source>
</evidence>
<dbReference type="PANTHER" id="PTHR30437">
    <property type="entry name" value="TRANSCRIPTION ELONGATION FACTOR GREA"/>
    <property type="match status" value="1"/>
</dbReference>
<reference evidence="12 13" key="1">
    <citation type="journal article" date="2015" name="Genome Announc.">
        <title>Expanding the biotechnology potential of lactobacilli through comparative genomics of 213 strains and associated genera.</title>
        <authorList>
            <person name="Sun Z."/>
            <person name="Harris H.M."/>
            <person name="McCann A."/>
            <person name="Guo C."/>
            <person name="Argimon S."/>
            <person name="Zhang W."/>
            <person name="Yang X."/>
            <person name="Jeffery I.B."/>
            <person name="Cooney J.C."/>
            <person name="Kagawa T.F."/>
            <person name="Liu W."/>
            <person name="Song Y."/>
            <person name="Salvetti E."/>
            <person name="Wrobel A."/>
            <person name="Rasinkangas P."/>
            <person name="Parkhill J."/>
            <person name="Rea M.C."/>
            <person name="O'Sullivan O."/>
            <person name="Ritari J."/>
            <person name="Douillard F.P."/>
            <person name="Paul Ross R."/>
            <person name="Yang R."/>
            <person name="Briner A.E."/>
            <person name="Felis G.E."/>
            <person name="de Vos W.M."/>
            <person name="Barrangou R."/>
            <person name="Klaenhammer T.R."/>
            <person name="Caufield P.W."/>
            <person name="Cui Y."/>
            <person name="Zhang H."/>
            <person name="O'Toole P.W."/>
        </authorList>
    </citation>
    <scope>NUCLEOTIDE SEQUENCE [LARGE SCALE GENOMIC DNA]</scope>
    <source>
        <strain evidence="12 13">DSM 20405</strain>
    </source>
</reference>
<dbReference type="Gene3D" id="3.10.50.30">
    <property type="entry name" value="Transcription elongation factor, GreA/GreB, C-terminal domain"/>
    <property type="match status" value="1"/>
</dbReference>
<evidence type="ECO:0000256" key="6">
    <source>
        <dbReference type="ARBA" id="ARBA00024916"/>
    </source>
</evidence>
<dbReference type="SUPFAM" id="SSF46557">
    <property type="entry name" value="GreA transcript cleavage protein, N-terminal domain"/>
    <property type="match status" value="1"/>
</dbReference>
<evidence type="ECO:0000256" key="7">
    <source>
        <dbReference type="ARBA" id="ARBA00030776"/>
    </source>
</evidence>
<dbReference type="GO" id="GO:0032784">
    <property type="term" value="P:regulation of DNA-templated transcription elongation"/>
    <property type="evidence" value="ECO:0007669"/>
    <property type="project" value="UniProtKB-UniRule"/>
</dbReference>
<dbReference type="HAMAP" id="MF_00105">
    <property type="entry name" value="GreA_GreB"/>
    <property type="match status" value="1"/>
</dbReference>
<keyword evidence="13" id="KW-1185">Reference proteome</keyword>
<dbReference type="NCBIfam" id="NF001263">
    <property type="entry name" value="PRK00226.1-4"/>
    <property type="match status" value="1"/>
</dbReference>
<comment type="function">
    <text evidence="6 8 9">Necessary for efficient RNA polymerase transcription elongation past template-encoded arresting sites. The arresting sites in DNA have the property of trapping a certain fraction of elongating RNA polymerases that pass through, resulting in locked ternary complexes. Cleavage of the nascent transcript by cleavage factors such as GreA or GreB allows the resumption of elongation from the new 3'terminus. GreA releases sequences of 2 to 3 nucleotides.</text>
</comment>
<dbReference type="GO" id="GO:0070063">
    <property type="term" value="F:RNA polymerase binding"/>
    <property type="evidence" value="ECO:0007669"/>
    <property type="project" value="InterPro"/>
</dbReference>
<dbReference type="SUPFAM" id="SSF54534">
    <property type="entry name" value="FKBP-like"/>
    <property type="match status" value="1"/>
</dbReference>
<keyword evidence="3 8" id="KW-0805">Transcription regulation</keyword>
<dbReference type="GO" id="GO:0003677">
    <property type="term" value="F:DNA binding"/>
    <property type="evidence" value="ECO:0007669"/>
    <property type="project" value="UniProtKB-UniRule"/>
</dbReference>
<evidence type="ECO:0000313" key="12">
    <source>
        <dbReference type="EMBL" id="KRN50840.1"/>
    </source>
</evidence>
<dbReference type="InterPro" id="IPR036953">
    <property type="entry name" value="GreA/GreB_C_sf"/>
</dbReference>